<organism evidence="9 10">
    <name type="scientific">Coilia grayii</name>
    <name type="common">Gray's grenadier anchovy</name>
    <dbReference type="NCBI Taxonomy" id="363190"/>
    <lineage>
        <taxon>Eukaryota</taxon>
        <taxon>Metazoa</taxon>
        <taxon>Chordata</taxon>
        <taxon>Craniata</taxon>
        <taxon>Vertebrata</taxon>
        <taxon>Euteleostomi</taxon>
        <taxon>Actinopterygii</taxon>
        <taxon>Neopterygii</taxon>
        <taxon>Teleostei</taxon>
        <taxon>Clupei</taxon>
        <taxon>Clupeiformes</taxon>
        <taxon>Clupeoidei</taxon>
        <taxon>Engraulidae</taxon>
        <taxon>Coilinae</taxon>
        <taxon>Coilia</taxon>
    </lineage>
</organism>
<dbReference type="Proteomes" id="UP001591681">
    <property type="component" value="Unassembled WGS sequence"/>
</dbReference>
<comment type="subcellular location">
    <subcellularLocation>
        <location evidence="2">Endoplasmic reticulum</location>
    </subcellularLocation>
    <subcellularLocation>
        <location evidence="1">Membrane</location>
        <topology evidence="1">Multi-pass membrane protein</topology>
    </subcellularLocation>
</comment>
<dbReference type="GO" id="GO:0005783">
    <property type="term" value="C:endoplasmic reticulum"/>
    <property type="evidence" value="ECO:0007669"/>
    <property type="project" value="UniProtKB-SubCell"/>
</dbReference>
<keyword evidence="10" id="KW-1185">Reference proteome</keyword>
<evidence type="ECO:0000256" key="3">
    <source>
        <dbReference type="ARBA" id="ARBA00022692"/>
    </source>
</evidence>
<reference evidence="9 10" key="1">
    <citation type="submission" date="2024-09" db="EMBL/GenBank/DDBJ databases">
        <title>A chromosome-level genome assembly of Gray's grenadier anchovy, Coilia grayii.</title>
        <authorList>
            <person name="Fu Z."/>
        </authorList>
    </citation>
    <scope>NUCLEOTIDE SEQUENCE [LARGE SCALE GENOMIC DNA]</scope>
    <source>
        <strain evidence="9">G4</strain>
        <tissue evidence="9">Muscle</tissue>
    </source>
</reference>
<dbReference type="PANTHER" id="PTHR24075:SF6">
    <property type="entry name" value="ACTIVATING SIGNAL COINTEGRATOR 1 COMPLEX SUBUNIT 3"/>
    <property type="match status" value="1"/>
</dbReference>
<evidence type="ECO:0000259" key="8">
    <source>
        <dbReference type="SMART" id="SM00973"/>
    </source>
</evidence>
<keyword evidence="6" id="KW-0472">Membrane</keyword>
<feature type="domain" description="SEC63" evidence="8">
    <location>
        <begin position="1"/>
        <end position="330"/>
    </location>
</feature>
<dbReference type="Gene3D" id="1.10.3380.10">
    <property type="entry name" value="Sec63 N-terminal domain-like domain"/>
    <property type="match status" value="1"/>
</dbReference>
<dbReference type="EMBL" id="JBHFQA010000017">
    <property type="protein sequence ID" value="KAL2085003.1"/>
    <property type="molecule type" value="Genomic_DNA"/>
</dbReference>
<dbReference type="GO" id="GO:0016020">
    <property type="term" value="C:membrane"/>
    <property type="evidence" value="ECO:0007669"/>
    <property type="project" value="UniProtKB-SubCell"/>
</dbReference>
<dbReference type="SUPFAM" id="SSF81296">
    <property type="entry name" value="E set domains"/>
    <property type="match status" value="1"/>
</dbReference>
<dbReference type="InterPro" id="IPR035892">
    <property type="entry name" value="C2_domain_sf"/>
</dbReference>
<evidence type="ECO:0000256" key="6">
    <source>
        <dbReference type="ARBA" id="ARBA00023136"/>
    </source>
</evidence>
<dbReference type="SUPFAM" id="SSF158702">
    <property type="entry name" value="Sec63 N-terminal domain-like"/>
    <property type="match status" value="1"/>
</dbReference>
<dbReference type="Gene3D" id="2.60.40.150">
    <property type="entry name" value="C2 domain"/>
    <property type="match status" value="1"/>
</dbReference>
<evidence type="ECO:0000256" key="5">
    <source>
        <dbReference type="ARBA" id="ARBA00022989"/>
    </source>
</evidence>
<protein>
    <recommendedName>
        <fullName evidence="8">SEC63 domain-containing protein</fullName>
    </recommendedName>
</protein>
<sequence length="355" mass="39924">MFSDAEEYAELPVRHNEDQLNSELAQRLPLQVNPHSYDSAHTKTHLLLQAHFSHATLPCSDYATDTKTVLDNAIRICQAMLDVVASEGWLVSALSICNLVQMTVQGRWLHDSSLLTLPHIEQQHLYLFRRWASRGGRGGGKAYDGPIESLPELMATCDGQEATFAAMMREELPPNQVSQAWAFLAQLPVVEVSMGVRGWWEGGGAGGQEERSVPLAVSSLRESTSWLPLHADQEYVLQVTLRRIRQHRRKQDSKAQAPRFPKPKDEGWFLVLGEVDKRELLAVKRVGYIRTHASVSLAFYTPERTGKCIYTLYLMSDSYLGLDQQYDIHLNITPPSLEAKVNMEVSDSTANLILQ</sequence>
<evidence type="ECO:0000256" key="2">
    <source>
        <dbReference type="ARBA" id="ARBA00004240"/>
    </source>
</evidence>
<evidence type="ECO:0000313" key="9">
    <source>
        <dbReference type="EMBL" id="KAL2085003.1"/>
    </source>
</evidence>
<dbReference type="GO" id="GO:0007399">
    <property type="term" value="P:nervous system development"/>
    <property type="evidence" value="ECO:0007669"/>
    <property type="project" value="UniProtKB-ARBA"/>
</dbReference>
<evidence type="ECO:0000256" key="4">
    <source>
        <dbReference type="ARBA" id="ARBA00022824"/>
    </source>
</evidence>
<keyword evidence="7" id="KW-0143">Chaperone</keyword>
<accession>A0ABD1JCX7</accession>
<name>A0ABD1JCX7_9TELE</name>
<evidence type="ECO:0000256" key="7">
    <source>
        <dbReference type="ARBA" id="ARBA00023186"/>
    </source>
</evidence>
<dbReference type="Pfam" id="PF02889">
    <property type="entry name" value="Sec63"/>
    <property type="match status" value="1"/>
</dbReference>
<dbReference type="SMART" id="SM00973">
    <property type="entry name" value="Sec63"/>
    <property type="match status" value="1"/>
</dbReference>
<dbReference type="FunFam" id="2.60.40.150:FF:000113">
    <property type="entry name" value="activating signal cointegrator 1 complex subunit 3"/>
    <property type="match status" value="1"/>
</dbReference>
<keyword evidence="5" id="KW-1133">Transmembrane helix</keyword>
<dbReference type="InterPro" id="IPR014756">
    <property type="entry name" value="Ig_E-set"/>
</dbReference>
<proteinExistence type="predicted"/>
<evidence type="ECO:0000313" key="10">
    <source>
        <dbReference type="Proteomes" id="UP001591681"/>
    </source>
</evidence>
<dbReference type="InterPro" id="IPR004179">
    <property type="entry name" value="Sec63-dom"/>
</dbReference>
<dbReference type="PANTHER" id="PTHR24075">
    <property type="entry name" value="SEC63 DOMAIN-CONTAINING"/>
    <property type="match status" value="1"/>
</dbReference>
<gene>
    <name evidence="9" type="ORF">ACEWY4_020521</name>
</gene>
<dbReference type="AlphaFoldDB" id="A0ABD1JCX7"/>
<dbReference type="FunFam" id="1.10.3380.10:FF:000002">
    <property type="entry name" value="Activating signal cointegrator 1 complex subunit 3"/>
    <property type="match status" value="1"/>
</dbReference>
<comment type="caution">
    <text evidence="9">The sequence shown here is derived from an EMBL/GenBank/DDBJ whole genome shotgun (WGS) entry which is preliminary data.</text>
</comment>
<keyword evidence="4" id="KW-0256">Endoplasmic reticulum</keyword>
<evidence type="ECO:0000256" key="1">
    <source>
        <dbReference type="ARBA" id="ARBA00004141"/>
    </source>
</evidence>
<keyword evidence="3" id="KW-0812">Transmembrane</keyword>